<comment type="caution">
    <text evidence="3">The sequence shown here is derived from an EMBL/GenBank/DDBJ whole genome shotgun (WGS) entry which is preliminary data.</text>
</comment>
<evidence type="ECO:0000313" key="4">
    <source>
        <dbReference type="Proteomes" id="UP000536711"/>
    </source>
</evidence>
<sequence length="233" mass="26655">MITTLQKPFSQSHAVFCTGASVFWRLSRFHIANPLARFPQRQWQPPIFHLQHQTRGLRTRPLRATPPFRVLSTDEKLDKLMASAARFEQEYKAAGSIKQRLANIDQGNPVIAKYRESLAQTAEREELESYTRKISEEHKHELREARTDGAAMGVAFMFTMLFIITSVGAAMPSVSKDEKEPTKPELRSLEEKDTPQAGSTKTYRRKTNKAETETPEIKCTCHRPLELDNTRVL</sequence>
<feature type="compositionally biased region" description="Basic and acidic residues" evidence="1">
    <location>
        <begin position="175"/>
        <end position="194"/>
    </location>
</feature>
<protein>
    <submittedName>
        <fullName evidence="3">Uncharacterized protein</fullName>
    </submittedName>
</protein>
<dbReference type="Proteomes" id="UP000536711">
    <property type="component" value="Unassembled WGS sequence"/>
</dbReference>
<proteinExistence type="predicted"/>
<organism evidence="3 4">
    <name type="scientific">Fusarium acutatum</name>
    <dbReference type="NCBI Taxonomy" id="78861"/>
    <lineage>
        <taxon>Eukaryota</taxon>
        <taxon>Fungi</taxon>
        <taxon>Dikarya</taxon>
        <taxon>Ascomycota</taxon>
        <taxon>Pezizomycotina</taxon>
        <taxon>Sordariomycetes</taxon>
        <taxon>Hypocreomycetidae</taxon>
        <taxon>Hypocreales</taxon>
        <taxon>Nectriaceae</taxon>
        <taxon>Fusarium</taxon>
        <taxon>Fusarium fujikuroi species complex</taxon>
    </lineage>
</organism>
<keyword evidence="2" id="KW-1133">Transmembrane helix</keyword>
<reference evidence="3 4" key="1">
    <citation type="submission" date="2020-01" db="EMBL/GenBank/DDBJ databases">
        <title>Identification and distribution of gene clusters putatively required for synthesis of sphingolipid metabolism inhibitors in phylogenetically diverse species of the filamentous fungus Fusarium.</title>
        <authorList>
            <person name="Kim H.-S."/>
            <person name="Busman M."/>
            <person name="Brown D.W."/>
            <person name="Divon H."/>
            <person name="Uhlig S."/>
            <person name="Proctor R.H."/>
        </authorList>
    </citation>
    <scope>NUCLEOTIDE SEQUENCE [LARGE SCALE GENOMIC DNA]</scope>
    <source>
        <strain evidence="3 4">NRRL 13308</strain>
    </source>
</reference>
<evidence type="ECO:0000313" key="3">
    <source>
        <dbReference type="EMBL" id="KAF4445163.1"/>
    </source>
</evidence>
<dbReference type="EMBL" id="JAADJF010000005">
    <property type="protein sequence ID" value="KAF4445163.1"/>
    <property type="molecule type" value="Genomic_DNA"/>
</dbReference>
<keyword evidence="2" id="KW-0812">Transmembrane</keyword>
<evidence type="ECO:0000256" key="1">
    <source>
        <dbReference type="SAM" id="MobiDB-lite"/>
    </source>
</evidence>
<keyword evidence="4" id="KW-1185">Reference proteome</keyword>
<dbReference type="AlphaFoldDB" id="A0A8H4K959"/>
<feature type="transmembrane region" description="Helical" evidence="2">
    <location>
        <begin position="149"/>
        <end position="171"/>
    </location>
</feature>
<name>A0A8H4K959_9HYPO</name>
<feature type="compositionally biased region" description="Basic and acidic residues" evidence="1">
    <location>
        <begin position="223"/>
        <end position="233"/>
    </location>
</feature>
<dbReference type="OrthoDB" id="5071137at2759"/>
<accession>A0A8H4K959</accession>
<gene>
    <name evidence="3" type="ORF">FACUT_132</name>
</gene>
<feature type="region of interest" description="Disordered" evidence="1">
    <location>
        <begin position="172"/>
        <end position="233"/>
    </location>
</feature>
<keyword evidence="2" id="KW-0472">Membrane</keyword>
<evidence type="ECO:0000256" key="2">
    <source>
        <dbReference type="SAM" id="Phobius"/>
    </source>
</evidence>